<dbReference type="GO" id="GO:0006298">
    <property type="term" value="P:mismatch repair"/>
    <property type="evidence" value="ECO:0007669"/>
    <property type="project" value="TreeGrafter"/>
</dbReference>
<dbReference type="PANTHER" id="PTHR30481">
    <property type="entry name" value="DNA ADENINE METHYLASE"/>
    <property type="match status" value="1"/>
</dbReference>
<dbReference type="AlphaFoldDB" id="A0A8S0WLY5"/>
<comment type="catalytic activity">
    <reaction evidence="6 8">
        <text>a 2'-deoxyadenosine in DNA + S-adenosyl-L-methionine = an N(6)-methyl-2'-deoxyadenosine in DNA + S-adenosyl-L-homocysteine + H(+)</text>
        <dbReference type="Rhea" id="RHEA:15197"/>
        <dbReference type="Rhea" id="RHEA-COMP:12418"/>
        <dbReference type="Rhea" id="RHEA-COMP:12419"/>
        <dbReference type="ChEBI" id="CHEBI:15378"/>
        <dbReference type="ChEBI" id="CHEBI:57856"/>
        <dbReference type="ChEBI" id="CHEBI:59789"/>
        <dbReference type="ChEBI" id="CHEBI:90615"/>
        <dbReference type="ChEBI" id="CHEBI:90616"/>
        <dbReference type="EC" id="2.1.1.72"/>
    </reaction>
</comment>
<dbReference type="GO" id="GO:0043565">
    <property type="term" value="F:sequence-specific DNA binding"/>
    <property type="evidence" value="ECO:0007669"/>
    <property type="project" value="TreeGrafter"/>
</dbReference>
<dbReference type="InterPro" id="IPR029063">
    <property type="entry name" value="SAM-dependent_MTases_sf"/>
</dbReference>
<evidence type="ECO:0000256" key="6">
    <source>
        <dbReference type="ARBA" id="ARBA00047942"/>
    </source>
</evidence>
<keyword evidence="5 8" id="KW-0949">S-adenosyl-L-methionine</keyword>
<proteinExistence type="inferred from homology"/>
<evidence type="ECO:0000256" key="4">
    <source>
        <dbReference type="ARBA" id="ARBA00022679"/>
    </source>
</evidence>
<evidence type="ECO:0000256" key="3">
    <source>
        <dbReference type="ARBA" id="ARBA00022603"/>
    </source>
</evidence>
<keyword evidence="3 8" id="KW-0489">Methyltransferase</keyword>
<dbReference type="SUPFAM" id="SSF53335">
    <property type="entry name" value="S-adenosyl-L-methionine-dependent methyltransferases"/>
    <property type="match status" value="1"/>
</dbReference>
<evidence type="ECO:0000256" key="7">
    <source>
        <dbReference type="PIRSR" id="PIRSR000398-1"/>
    </source>
</evidence>
<organism evidence="10">
    <name type="scientific">Acididesulfobacillus acetoxydans</name>
    <dbReference type="NCBI Taxonomy" id="1561005"/>
    <lineage>
        <taxon>Bacteria</taxon>
        <taxon>Bacillati</taxon>
        <taxon>Bacillota</taxon>
        <taxon>Clostridia</taxon>
        <taxon>Eubacteriales</taxon>
        <taxon>Peptococcaceae</taxon>
        <taxon>Acididesulfobacillus</taxon>
    </lineage>
</organism>
<dbReference type="REBASE" id="595488">
    <property type="entry name" value="M.PbaINEORF896P"/>
</dbReference>
<dbReference type="Gene3D" id="3.40.50.150">
    <property type="entry name" value="Vaccinia Virus protein VP39"/>
    <property type="match status" value="1"/>
</dbReference>
<dbReference type="PRINTS" id="PR00505">
    <property type="entry name" value="D12N6MTFRASE"/>
</dbReference>
<feature type="binding site" evidence="7">
    <location>
        <position position="68"/>
    </location>
    <ligand>
        <name>S-adenosyl-L-methionine</name>
        <dbReference type="ChEBI" id="CHEBI:59789"/>
    </ligand>
</feature>
<dbReference type="Proteomes" id="UP001071230">
    <property type="component" value="Unassembled WGS sequence"/>
</dbReference>
<dbReference type="InterPro" id="IPR002052">
    <property type="entry name" value="DNA_methylase_N6_adenine_CS"/>
</dbReference>
<name>A0A8S0WLY5_9FIRM</name>
<dbReference type="GO" id="GO:0009007">
    <property type="term" value="F:site-specific DNA-methyltransferase (adenine-specific) activity"/>
    <property type="evidence" value="ECO:0007669"/>
    <property type="project" value="UniProtKB-UniRule"/>
</dbReference>
<reference evidence="11" key="1">
    <citation type="submission" date="2014-11" db="EMBL/GenBank/DDBJ databases">
        <authorList>
            <person name="Hornung B.V."/>
        </authorList>
    </citation>
    <scope>NUCLEOTIDE SEQUENCE</scope>
    <source>
        <strain evidence="11">INE</strain>
    </source>
</reference>
<accession>A0A8S0WLY5</accession>
<gene>
    <name evidence="10" type="ORF">DEACI_0896</name>
    <name evidence="11" type="ORF">DEACI_4107</name>
</gene>
<evidence type="ECO:0000313" key="12">
    <source>
        <dbReference type="Proteomes" id="UP001071230"/>
    </source>
</evidence>
<comment type="similarity">
    <text evidence="1 8">Belongs to the N(4)/N(6)-methyltransferase family.</text>
</comment>
<evidence type="ECO:0000256" key="1">
    <source>
        <dbReference type="ARBA" id="ARBA00006594"/>
    </source>
</evidence>
<dbReference type="Proteomes" id="UP000836597">
    <property type="component" value="Chromosome"/>
</dbReference>
<dbReference type="PANTHER" id="PTHR30481:SF3">
    <property type="entry name" value="DNA ADENINE METHYLASE"/>
    <property type="match status" value="1"/>
</dbReference>
<dbReference type="KEGG" id="aacx:DEACI_0896"/>
<evidence type="ECO:0000256" key="8">
    <source>
        <dbReference type="RuleBase" id="RU361257"/>
    </source>
</evidence>
<feature type="binding site" evidence="7">
    <location>
        <position position="199"/>
    </location>
    <ligand>
        <name>S-adenosyl-L-methionine</name>
        <dbReference type="ChEBI" id="CHEBI:59789"/>
    </ligand>
</feature>
<evidence type="ECO:0000256" key="9">
    <source>
        <dbReference type="SAM" id="Coils"/>
    </source>
</evidence>
<keyword evidence="9" id="KW-0175">Coiled coil</keyword>
<dbReference type="PROSITE" id="PS00092">
    <property type="entry name" value="N6_MTASE"/>
    <property type="match status" value="1"/>
</dbReference>
<dbReference type="PIRSF" id="PIRSF000398">
    <property type="entry name" value="M_m6A_EcoRV"/>
    <property type="match status" value="1"/>
</dbReference>
<feature type="binding site" evidence="7">
    <location>
        <position position="27"/>
    </location>
    <ligand>
        <name>S-adenosyl-L-methionine</name>
        <dbReference type="ChEBI" id="CHEBI:59789"/>
    </ligand>
</feature>
<keyword evidence="4 8" id="KW-0808">Transferase</keyword>
<evidence type="ECO:0000256" key="2">
    <source>
        <dbReference type="ARBA" id="ARBA00011900"/>
    </source>
</evidence>
<dbReference type="EMBL" id="CDGJ01000134">
    <property type="protein sequence ID" value="CEJ09622.1"/>
    <property type="molecule type" value="Genomic_DNA"/>
</dbReference>
<dbReference type="GO" id="GO:0032259">
    <property type="term" value="P:methylation"/>
    <property type="evidence" value="ECO:0007669"/>
    <property type="project" value="UniProtKB-KW"/>
</dbReference>
<dbReference type="Pfam" id="PF02086">
    <property type="entry name" value="MethyltransfD12"/>
    <property type="match status" value="1"/>
</dbReference>
<evidence type="ECO:0000313" key="10">
    <source>
        <dbReference type="EMBL" id="CAA7600244.1"/>
    </source>
</evidence>
<dbReference type="GO" id="GO:1904047">
    <property type="term" value="F:S-adenosyl-L-methionine binding"/>
    <property type="evidence" value="ECO:0007669"/>
    <property type="project" value="TreeGrafter"/>
</dbReference>
<feature type="binding site" evidence="7">
    <location>
        <position position="23"/>
    </location>
    <ligand>
        <name>S-adenosyl-L-methionine</name>
        <dbReference type="ChEBI" id="CHEBI:59789"/>
    </ligand>
</feature>
<dbReference type="NCBIfam" id="TIGR00571">
    <property type="entry name" value="dam"/>
    <property type="match status" value="1"/>
</dbReference>
<protein>
    <recommendedName>
        <fullName evidence="2 8">Site-specific DNA-methyltransferase (adenine-specific)</fullName>
        <ecNumber evidence="2 8">2.1.1.72</ecNumber>
    </recommendedName>
</protein>
<keyword evidence="12" id="KW-1185">Reference proteome</keyword>
<dbReference type="EMBL" id="LR746496">
    <property type="protein sequence ID" value="CAA7600244.1"/>
    <property type="molecule type" value="Genomic_DNA"/>
</dbReference>
<evidence type="ECO:0000256" key="5">
    <source>
        <dbReference type="ARBA" id="ARBA00022691"/>
    </source>
</evidence>
<dbReference type="InterPro" id="IPR023095">
    <property type="entry name" value="Ade_MeTrfase_dom_2"/>
</dbReference>
<dbReference type="Gene3D" id="1.10.1020.10">
    <property type="entry name" value="Adenine-specific Methyltransferase, Domain 2"/>
    <property type="match status" value="1"/>
</dbReference>
<dbReference type="GO" id="GO:0009307">
    <property type="term" value="P:DNA restriction-modification system"/>
    <property type="evidence" value="ECO:0007669"/>
    <property type="project" value="InterPro"/>
</dbReference>
<dbReference type="EC" id="2.1.1.72" evidence="2 8"/>
<feature type="coiled-coil region" evidence="9">
    <location>
        <begin position="66"/>
        <end position="97"/>
    </location>
</feature>
<sequence>MSGEVSCQSGVRTDKSLKPVVKWAGGKRQILAEIVKHIPRDLTTYYEPFLGGGAVLFELQPERAVVNDLNRELINLYQVIKNQVDELIEDLRKHKNEKGYFYRLRALDRDRGLYVDLTPVQKASRVIYLNKTCYNGLFRVNKAGEFNTPFGRYKNPKIVNEVGLRAVSDYLNRASVSITCQDFEQAVKGAESGSFVYFDPPYDPVSQTADFTAYAEGGFSREEQERLKRTCDRLNEKGIRFLLSNSATDFIKELYQGYRIEIIQAKRSVNSVAARRGGIDEVLLMNFEPGKGS</sequence>
<reference evidence="10" key="2">
    <citation type="submission" date="2020-01" db="EMBL/GenBank/DDBJ databases">
        <authorList>
            <person name="Hornung B."/>
        </authorList>
    </citation>
    <scope>NUCLEOTIDE SEQUENCE</scope>
    <source>
        <strain evidence="10">PacBioINE</strain>
    </source>
</reference>
<dbReference type="InterPro" id="IPR012327">
    <property type="entry name" value="MeTrfase_D12"/>
</dbReference>
<evidence type="ECO:0000313" key="11">
    <source>
        <dbReference type="EMBL" id="CEJ09622.1"/>
    </source>
</evidence>
<dbReference type="InterPro" id="IPR012263">
    <property type="entry name" value="M_m6A_EcoRV"/>
</dbReference>